<dbReference type="PROSITE" id="PS01124">
    <property type="entry name" value="HTH_ARAC_FAMILY_2"/>
    <property type="match status" value="1"/>
</dbReference>
<evidence type="ECO:0000313" key="6">
    <source>
        <dbReference type="EMBL" id="QCP54874.1"/>
    </source>
</evidence>
<reference evidence="6 7" key="1">
    <citation type="submission" date="2019-05" db="EMBL/GenBank/DDBJ databases">
        <title>Burkholderia sp. DHOD12, isolated from subtropical forest soil.</title>
        <authorList>
            <person name="Gao Z.-H."/>
            <person name="Qiu L.-H."/>
        </authorList>
    </citation>
    <scope>NUCLEOTIDE SEQUENCE [LARGE SCALE GENOMIC DNA]</scope>
    <source>
        <strain evidence="6 7">DHOD12</strain>
    </source>
</reference>
<evidence type="ECO:0000256" key="2">
    <source>
        <dbReference type="ARBA" id="ARBA00023125"/>
    </source>
</evidence>
<keyword evidence="2" id="KW-0238">DNA-binding</keyword>
<dbReference type="InterPro" id="IPR020449">
    <property type="entry name" value="Tscrpt_reg_AraC-type_HTH"/>
</dbReference>
<dbReference type="InterPro" id="IPR018062">
    <property type="entry name" value="HTH_AraC-typ_CS"/>
</dbReference>
<dbReference type="OrthoDB" id="9809338at2"/>
<organism evidence="6 7">
    <name type="scientific">Trinickia violacea</name>
    <dbReference type="NCBI Taxonomy" id="2571746"/>
    <lineage>
        <taxon>Bacteria</taxon>
        <taxon>Pseudomonadati</taxon>
        <taxon>Pseudomonadota</taxon>
        <taxon>Betaproteobacteria</taxon>
        <taxon>Burkholderiales</taxon>
        <taxon>Burkholderiaceae</taxon>
        <taxon>Trinickia</taxon>
    </lineage>
</organism>
<dbReference type="PANTHER" id="PTHR46796:SF2">
    <property type="entry name" value="TRANSCRIPTIONAL REGULATORY PROTEIN"/>
    <property type="match status" value="1"/>
</dbReference>
<evidence type="ECO:0000313" key="7">
    <source>
        <dbReference type="Proteomes" id="UP000298656"/>
    </source>
</evidence>
<dbReference type="AlphaFoldDB" id="A0A4P8J4C2"/>
<dbReference type="SMART" id="SM00342">
    <property type="entry name" value="HTH_ARAC"/>
    <property type="match status" value="1"/>
</dbReference>
<feature type="domain" description="HTH araC/xylS-type" evidence="5">
    <location>
        <begin position="181"/>
        <end position="277"/>
    </location>
</feature>
<dbReference type="RefSeq" id="WP_137337632.1">
    <property type="nucleotide sequence ID" value="NZ_CP040078.1"/>
</dbReference>
<dbReference type="GO" id="GO:0043565">
    <property type="term" value="F:sequence-specific DNA binding"/>
    <property type="evidence" value="ECO:0007669"/>
    <property type="project" value="InterPro"/>
</dbReference>
<dbReference type="GO" id="GO:0003700">
    <property type="term" value="F:DNA-binding transcription factor activity"/>
    <property type="evidence" value="ECO:0007669"/>
    <property type="project" value="InterPro"/>
</dbReference>
<evidence type="ECO:0000256" key="4">
    <source>
        <dbReference type="ARBA" id="ARBA00023163"/>
    </source>
</evidence>
<evidence type="ECO:0000259" key="5">
    <source>
        <dbReference type="PROSITE" id="PS01124"/>
    </source>
</evidence>
<dbReference type="PANTHER" id="PTHR46796">
    <property type="entry name" value="HTH-TYPE TRANSCRIPTIONAL ACTIVATOR RHAS-RELATED"/>
    <property type="match status" value="1"/>
</dbReference>
<dbReference type="InterPro" id="IPR003313">
    <property type="entry name" value="AraC-bd"/>
</dbReference>
<protein>
    <submittedName>
        <fullName evidence="6">AraC family transcriptional regulator</fullName>
    </submittedName>
</protein>
<evidence type="ECO:0000256" key="3">
    <source>
        <dbReference type="ARBA" id="ARBA00023159"/>
    </source>
</evidence>
<accession>A0A4P8J4C2</accession>
<dbReference type="InterPro" id="IPR050204">
    <property type="entry name" value="AraC_XylS_family_regulators"/>
</dbReference>
<dbReference type="KEGG" id="tvl:FAZ95_27785"/>
<keyword evidence="3" id="KW-0010">Activator</keyword>
<dbReference type="Proteomes" id="UP000298656">
    <property type="component" value="Chromosome 2"/>
</dbReference>
<name>A0A4P8J4C2_9BURK</name>
<dbReference type="InterPro" id="IPR037923">
    <property type="entry name" value="HTH-like"/>
</dbReference>
<gene>
    <name evidence="6" type="ORF">FAZ95_27785</name>
</gene>
<dbReference type="PROSITE" id="PS00041">
    <property type="entry name" value="HTH_ARAC_FAMILY_1"/>
    <property type="match status" value="1"/>
</dbReference>
<proteinExistence type="predicted"/>
<dbReference type="EMBL" id="CP040078">
    <property type="protein sequence ID" value="QCP54874.1"/>
    <property type="molecule type" value="Genomic_DNA"/>
</dbReference>
<dbReference type="PRINTS" id="PR00032">
    <property type="entry name" value="HTHARAC"/>
</dbReference>
<dbReference type="Pfam" id="PF12833">
    <property type="entry name" value="HTH_18"/>
    <property type="match status" value="1"/>
</dbReference>
<keyword evidence="1" id="KW-0805">Transcription regulation</keyword>
<sequence length="277" mass="30914">MNGPPAHRTRSTFWRDASMPFIEARVVHDGRAFCYARHSHETFSIGAVTGGRSTYLNGNRQERVGAGAVVVMNPQDVHACNPVDDQAWAYRMLYVDTQWLTGLQHDMGIGNGRDLTPFATLLTTDAVLYDGLIHLCDTLTDAHADTLHKHSAAIEFFSHVQHELSPVRARETKADASDKVARAAEFLADNCTRTLTLDEICAAAGLSASYLIRAFRKHYGMTPHQYLVNRRIQIGRARLRDGHPIADVAYETGFSDQAHFQRAFKQFLAVTPGQYRS</sequence>
<dbReference type="Gene3D" id="1.10.10.60">
    <property type="entry name" value="Homeodomain-like"/>
    <property type="match status" value="2"/>
</dbReference>
<dbReference type="Pfam" id="PF02311">
    <property type="entry name" value="AraC_binding"/>
    <property type="match status" value="1"/>
</dbReference>
<keyword evidence="4" id="KW-0804">Transcription</keyword>
<keyword evidence="7" id="KW-1185">Reference proteome</keyword>
<evidence type="ECO:0000256" key="1">
    <source>
        <dbReference type="ARBA" id="ARBA00023015"/>
    </source>
</evidence>
<dbReference type="InterPro" id="IPR018060">
    <property type="entry name" value="HTH_AraC"/>
</dbReference>
<dbReference type="InterPro" id="IPR009057">
    <property type="entry name" value="Homeodomain-like_sf"/>
</dbReference>
<dbReference type="SUPFAM" id="SSF46689">
    <property type="entry name" value="Homeodomain-like"/>
    <property type="match status" value="2"/>
</dbReference>
<dbReference type="SUPFAM" id="SSF51215">
    <property type="entry name" value="Regulatory protein AraC"/>
    <property type="match status" value="1"/>
</dbReference>